<dbReference type="GO" id="GO:0071555">
    <property type="term" value="P:cell wall organization"/>
    <property type="evidence" value="ECO:0007669"/>
    <property type="project" value="UniProtKB-KW"/>
</dbReference>
<dbReference type="GO" id="GO:0005886">
    <property type="term" value="C:plasma membrane"/>
    <property type="evidence" value="ECO:0007669"/>
    <property type="project" value="UniProtKB-SubCell"/>
</dbReference>
<evidence type="ECO:0000313" key="19">
    <source>
        <dbReference type="Proteomes" id="UP000242310"/>
    </source>
</evidence>
<feature type="transmembrane region" description="Helical" evidence="17">
    <location>
        <begin position="83"/>
        <end position="104"/>
    </location>
</feature>
<dbReference type="InterPro" id="IPR003824">
    <property type="entry name" value="UppP"/>
</dbReference>
<comment type="similarity">
    <text evidence="2 17">Belongs to the UppP family.</text>
</comment>
<feature type="transmembrane region" description="Helical" evidence="17">
    <location>
        <begin position="251"/>
        <end position="268"/>
    </location>
</feature>
<dbReference type="GO" id="GO:0046677">
    <property type="term" value="P:response to antibiotic"/>
    <property type="evidence" value="ECO:0007669"/>
    <property type="project" value="UniProtKB-UniRule"/>
</dbReference>
<dbReference type="GO" id="GO:0008360">
    <property type="term" value="P:regulation of cell shape"/>
    <property type="evidence" value="ECO:0007669"/>
    <property type="project" value="UniProtKB-KW"/>
</dbReference>
<evidence type="ECO:0000256" key="9">
    <source>
        <dbReference type="ARBA" id="ARBA00022984"/>
    </source>
</evidence>
<evidence type="ECO:0000313" key="18">
    <source>
        <dbReference type="EMBL" id="PSL50982.1"/>
    </source>
</evidence>
<evidence type="ECO:0000256" key="12">
    <source>
        <dbReference type="ARBA" id="ARBA00023251"/>
    </source>
</evidence>
<evidence type="ECO:0000256" key="13">
    <source>
        <dbReference type="ARBA" id="ARBA00023316"/>
    </source>
</evidence>
<evidence type="ECO:0000256" key="3">
    <source>
        <dbReference type="ARBA" id="ARBA00012374"/>
    </source>
</evidence>
<dbReference type="OrthoDB" id="9808289at2"/>
<dbReference type="Pfam" id="PF02673">
    <property type="entry name" value="BacA"/>
    <property type="match status" value="1"/>
</dbReference>
<evidence type="ECO:0000256" key="6">
    <source>
        <dbReference type="ARBA" id="ARBA00022692"/>
    </source>
</evidence>
<keyword evidence="19" id="KW-1185">Reference proteome</keyword>
<evidence type="ECO:0000256" key="16">
    <source>
        <dbReference type="ARBA" id="ARBA00047594"/>
    </source>
</evidence>
<sequence length="269" mass="29356">MNLWELLQYIWLGVLQGLTEPWPVSSSGHLVIFQHFFGLGTPDLHFEVFLNGASLLAVLLIYRKDLVELAGGTVRYTMSRDPSYYPFFRLTLMLFIATIPAVVIGGLFSDEIGGELTTTTSVAVALLVTGTALWLIHKLNGSKQEGEITALDAVIIGLAQMLALAPGISRSGATIVAAMFRKIEPTVALKFSFFLSIPVSVGSLLLLAPEIYVAWTQPDQFMYYTISFIAATLVSIVAIKVLIDAVASGKLLYFALYCFTVATLLFIFS</sequence>
<keyword evidence="6 17" id="KW-0812">Transmembrane</keyword>
<dbReference type="HAMAP" id="MF_01006">
    <property type="entry name" value="Undec_diphosphatase"/>
    <property type="match status" value="1"/>
</dbReference>
<accession>A0A2P8HXN0</accession>
<evidence type="ECO:0000256" key="4">
    <source>
        <dbReference type="ARBA" id="ARBA00021581"/>
    </source>
</evidence>
<evidence type="ECO:0000256" key="14">
    <source>
        <dbReference type="ARBA" id="ARBA00032707"/>
    </source>
</evidence>
<name>A0A2P8HXN0_9BACI</name>
<evidence type="ECO:0000256" key="5">
    <source>
        <dbReference type="ARBA" id="ARBA00022475"/>
    </source>
</evidence>
<feature type="transmembrane region" description="Helical" evidence="17">
    <location>
        <begin position="221"/>
        <end position="239"/>
    </location>
</feature>
<gene>
    <name evidence="17" type="primary">uppP</name>
    <name evidence="18" type="ORF">B0H94_102259</name>
</gene>
<dbReference type="PANTHER" id="PTHR30622">
    <property type="entry name" value="UNDECAPRENYL-DIPHOSPHATASE"/>
    <property type="match status" value="1"/>
</dbReference>
<dbReference type="PANTHER" id="PTHR30622:SF2">
    <property type="entry name" value="UNDECAPRENYL-DIPHOSPHATASE"/>
    <property type="match status" value="1"/>
</dbReference>
<keyword evidence="11 17" id="KW-0472">Membrane</keyword>
<keyword evidence="7 17" id="KW-0378">Hydrolase</keyword>
<protein>
    <recommendedName>
        <fullName evidence="4 17">Undecaprenyl-diphosphatase</fullName>
        <ecNumber evidence="3 17">3.6.1.27</ecNumber>
    </recommendedName>
    <alternativeName>
        <fullName evidence="15 17">Bacitracin resistance protein</fullName>
    </alternativeName>
    <alternativeName>
        <fullName evidence="14 17">Undecaprenyl pyrophosphate phosphatase</fullName>
    </alternativeName>
</protein>
<keyword evidence="10 17" id="KW-1133">Transmembrane helix</keyword>
<evidence type="ECO:0000256" key="15">
    <source>
        <dbReference type="ARBA" id="ARBA00032932"/>
    </source>
</evidence>
<dbReference type="Proteomes" id="UP000242310">
    <property type="component" value="Unassembled WGS sequence"/>
</dbReference>
<proteinExistence type="inferred from homology"/>
<comment type="function">
    <text evidence="17">Catalyzes the dephosphorylation of undecaprenyl diphosphate (UPP). Confers resistance to bacitracin.</text>
</comment>
<keyword evidence="13 17" id="KW-0961">Cell wall biogenesis/degradation</keyword>
<dbReference type="AlphaFoldDB" id="A0A2P8HXN0"/>
<comment type="subcellular location">
    <subcellularLocation>
        <location evidence="1 17">Cell membrane</location>
        <topology evidence="1 17">Multi-pass membrane protein</topology>
    </subcellularLocation>
</comment>
<comment type="miscellaneous">
    <text evidence="17">Bacitracin is thought to be involved in the inhibition of peptidoglycan synthesis by sequestering undecaprenyl diphosphate, thereby reducing the pool of lipid carrier available.</text>
</comment>
<keyword evidence="5 17" id="KW-1003">Cell membrane</keyword>
<organism evidence="18 19">
    <name type="scientific">Salsuginibacillus halophilus</name>
    <dbReference type="NCBI Taxonomy" id="517424"/>
    <lineage>
        <taxon>Bacteria</taxon>
        <taxon>Bacillati</taxon>
        <taxon>Bacillota</taxon>
        <taxon>Bacilli</taxon>
        <taxon>Bacillales</taxon>
        <taxon>Bacillaceae</taxon>
        <taxon>Salsuginibacillus</taxon>
    </lineage>
</organism>
<dbReference type="EMBL" id="PYAV01000002">
    <property type="protein sequence ID" value="PSL50982.1"/>
    <property type="molecule type" value="Genomic_DNA"/>
</dbReference>
<dbReference type="RefSeq" id="WP_106587694.1">
    <property type="nucleotide sequence ID" value="NZ_PYAV01000002.1"/>
</dbReference>
<dbReference type="GO" id="GO:0009252">
    <property type="term" value="P:peptidoglycan biosynthetic process"/>
    <property type="evidence" value="ECO:0007669"/>
    <property type="project" value="UniProtKB-KW"/>
</dbReference>
<evidence type="ECO:0000256" key="8">
    <source>
        <dbReference type="ARBA" id="ARBA00022960"/>
    </source>
</evidence>
<dbReference type="GO" id="GO:0050380">
    <property type="term" value="F:undecaprenyl-diphosphatase activity"/>
    <property type="evidence" value="ECO:0007669"/>
    <property type="project" value="UniProtKB-UniRule"/>
</dbReference>
<comment type="caution">
    <text evidence="18">The sequence shown here is derived from an EMBL/GenBank/DDBJ whole genome shotgun (WGS) entry which is preliminary data.</text>
</comment>
<reference evidence="18 19" key="1">
    <citation type="submission" date="2018-03" db="EMBL/GenBank/DDBJ databases">
        <title>Genomic Encyclopedia of Type Strains, Phase III (KMG-III): the genomes of soil and plant-associated and newly described type strains.</title>
        <authorList>
            <person name="Whitman W."/>
        </authorList>
    </citation>
    <scope>NUCLEOTIDE SEQUENCE [LARGE SCALE GENOMIC DNA]</scope>
    <source>
        <strain evidence="18 19">CGMCC 1.07653</strain>
    </source>
</reference>
<comment type="catalytic activity">
    <reaction evidence="16 17">
        <text>di-trans,octa-cis-undecaprenyl diphosphate + H2O = di-trans,octa-cis-undecaprenyl phosphate + phosphate + H(+)</text>
        <dbReference type="Rhea" id="RHEA:28094"/>
        <dbReference type="ChEBI" id="CHEBI:15377"/>
        <dbReference type="ChEBI" id="CHEBI:15378"/>
        <dbReference type="ChEBI" id="CHEBI:43474"/>
        <dbReference type="ChEBI" id="CHEBI:58405"/>
        <dbReference type="ChEBI" id="CHEBI:60392"/>
        <dbReference type="EC" id="3.6.1.27"/>
    </reaction>
</comment>
<feature type="transmembrane region" description="Helical" evidence="17">
    <location>
        <begin position="116"/>
        <end position="136"/>
    </location>
</feature>
<keyword evidence="9 17" id="KW-0573">Peptidoglycan synthesis</keyword>
<keyword evidence="8 17" id="KW-0133">Cell shape</keyword>
<feature type="transmembrane region" description="Helical" evidence="17">
    <location>
        <begin position="188"/>
        <end position="209"/>
    </location>
</feature>
<evidence type="ECO:0000256" key="17">
    <source>
        <dbReference type="HAMAP-Rule" id="MF_01006"/>
    </source>
</evidence>
<dbReference type="EC" id="3.6.1.27" evidence="3 17"/>
<evidence type="ECO:0000256" key="7">
    <source>
        <dbReference type="ARBA" id="ARBA00022801"/>
    </source>
</evidence>
<keyword evidence="12 17" id="KW-0046">Antibiotic resistance</keyword>
<evidence type="ECO:0000256" key="11">
    <source>
        <dbReference type="ARBA" id="ARBA00023136"/>
    </source>
</evidence>
<evidence type="ECO:0000256" key="1">
    <source>
        <dbReference type="ARBA" id="ARBA00004651"/>
    </source>
</evidence>
<evidence type="ECO:0000256" key="2">
    <source>
        <dbReference type="ARBA" id="ARBA00010621"/>
    </source>
</evidence>
<evidence type="ECO:0000256" key="10">
    <source>
        <dbReference type="ARBA" id="ARBA00022989"/>
    </source>
</evidence>